<comment type="subcellular location">
    <subcellularLocation>
        <location evidence="1">Nucleus</location>
    </subcellularLocation>
</comment>
<evidence type="ECO:0000313" key="7">
    <source>
        <dbReference type="Proteomes" id="UP000077755"/>
    </source>
</evidence>
<keyword evidence="2" id="KW-0539">Nucleus</keyword>
<evidence type="ECO:0000256" key="2">
    <source>
        <dbReference type="ARBA" id="ARBA00023242"/>
    </source>
</evidence>
<organism evidence="6 7">
    <name type="scientific">Daucus carota subsp. sativus</name>
    <name type="common">Carrot</name>
    <dbReference type="NCBI Taxonomy" id="79200"/>
    <lineage>
        <taxon>Eukaryota</taxon>
        <taxon>Viridiplantae</taxon>
        <taxon>Streptophyta</taxon>
        <taxon>Embryophyta</taxon>
        <taxon>Tracheophyta</taxon>
        <taxon>Spermatophyta</taxon>
        <taxon>Magnoliopsida</taxon>
        <taxon>eudicotyledons</taxon>
        <taxon>Gunneridae</taxon>
        <taxon>Pentapetalae</taxon>
        <taxon>asterids</taxon>
        <taxon>campanulids</taxon>
        <taxon>Apiales</taxon>
        <taxon>Apiaceae</taxon>
        <taxon>Apioideae</taxon>
        <taxon>Scandiceae</taxon>
        <taxon>Daucinae</taxon>
        <taxon>Daucus</taxon>
        <taxon>Daucus sect. Daucus</taxon>
    </lineage>
</organism>
<dbReference type="Gene3D" id="1.10.287.370">
    <property type="match status" value="1"/>
</dbReference>
<feature type="compositionally biased region" description="Polar residues" evidence="5">
    <location>
        <begin position="309"/>
        <end position="322"/>
    </location>
</feature>
<evidence type="ECO:0000256" key="5">
    <source>
        <dbReference type="SAM" id="MobiDB-lite"/>
    </source>
</evidence>
<feature type="region of interest" description="Disordered" evidence="5">
    <location>
        <begin position="257"/>
        <end position="285"/>
    </location>
</feature>
<dbReference type="SUPFAM" id="SSF46579">
    <property type="entry name" value="Prefoldin"/>
    <property type="match status" value="1"/>
</dbReference>
<feature type="compositionally biased region" description="Polar residues" evidence="5">
    <location>
        <begin position="267"/>
        <end position="279"/>
    </location>
</feature>
<evidence type="ECO:0000313" key="6">
    <source>
        <dbReference type="EMBL" id="WOG98728.1"/>
    </source>
</evidence>
<evidence type="ECO:0000256" key="4">
    <source>
        <dbReference type="SAM" id="Coils"/>
    </source>
</evidence>
<sequence length="334" mass="37808">MAKAEKKGTVTSLASLFPPDEARKASQRVLDTLVEHERELHQLNQFVSDNNNVIDLVQRLPEQLHHDIMVPFGKAAFFPGRIIHTNEFKVLLGENYYVDRTSKQTTEILKRRGNTLQSQVDSIKAVMQDLKAEASFFDATASEAAEGLVEIREDYIEEASSETVSHADMKTADEDEEYARLFSRMDELEKEELEAENGDECESEDGDVKDLGNQVSLDNRVKNLEVLFNFLEQDLSYQLNERSTSFMCSHEASKVQPASKVLPRTSGPHNTHTAMSKPSISDKEQRIQLQTTPTNEAFTGSIVEHTHNTDSNLRGQSNSSKKTVSRFKMQRMQH</sequence>
<dbReference type="Pfam" id="PF02996">
    <property type="entry name" value="Prefoldin"/>
    <property type="match status" value="1"/>
</dbReference>
<evidence type="ECO:0000256" key="1">
    <source>
        <dbReference type="ARBA" id="ARBA00004123"/>
    </source>
</evidence>
<name>A0AAF1AX51_DAUCS</name>
<dbReference type="Proteomes" id="UP000077755">
    <property type="component" value="Chromosome 4"/>
</dbReference>
<dbReference type="GO" id="GO:0019212">
    <property type="term" value="F:phosphatase inhibitor activity"/>
    <property type="evidence" value="ECO:0007669"/>
    <property type="project" value="TreeGrafter"/>
</dbReference>
<dbReference type="PANTHER" id="PTHR15111:SF0">
    <property type="entry name" value="UNCONVENTIONAL PREFOLDIN RPB5 INTERACTOR 1"/>
    <property type="match status" value="1"/>
</dbReference>
<protein>
    <submittedName>
        <fullName evidence="6">Uncharacterized protein</fullName>
    </submittedName>
</protein>
<comment type="similarity">
    <text evidence="3">Belongs to the RNA polymerase II subunit 5-mediating protein family.</text>
</comment>
<dbReference type="InterPro" id="IPR004127">
    <property type="entry name" value="Prefoldin_subunit_alpha"/>
</dbReference>
<feature type="compositionally biased region" description="Basic residues" evidence="5">
    <location>
        <begin position="323"/>
        <end position="334"/>
    </location>
</feature>
<accession>A0AAF1AX51</accession>
<dbReference type="PANTHER" id="PTHR15111">
    <property type="entry name" value="RNA POLYMERASE II SUBUNIT 5-MEDIATING PROTEIN NNX3"/>
    <property type="match status" value="1"/>
</dbReference>
<dbReference type="GO" id="GO:0003682">
    <property type="term" value="F:chromatin binding"/>
    <property type="evidence" value="ECO:0007669"/>
    <property type="project" value="TreeGrafter"/>
</dbReference>
<feature type="coiled-coil region" evidence="4">
    <location>
        <begin position="171"/>
        <end position="198"/>
    </location>
</feature>
<dbReference type="EMBL" id="CP093346">
    <property type="protein sequence ID" value="WOG98728.1"/>
    <property type="molecule type" value="Genomic_DNA"/>
</dbReference>
<evidence type="ECO:0000256" key="3">
    <source>
        <dbReference type="ARBA" id="ARBA00038295"/>
    </source>
</evidence>
<dbReference type="InterPro" id="IPR009053">
    <property type="entry name" value="Prefoldin"/>
</dbReference>
<proteinExistence type="inferred from homology"/>
<gene>
    <name evidence="6" type="ORF">DCAR_0418073</name>
</gene>
<dbReference type="GO" id="GO:0003714">
    <property type="term" value="F:transcription corepressor activity"/>
    <property type="evidence" value="ECO:0007669"/>
    <property type="project" value="TreeGrafter"/>
</dbReference>
<dbReference type="GO" id="GO:0000122">
    <property type="term" value="P:negative regulation of transcription by RNA polymerase II"/>
    <property type="evidence" value="ECO:0007669"/>
    <property type="project" value="TreeGrafter"/>
</dbReference>
<dbReference type="CDD" id="cd23159">
    <property type="entry name" value="Prefoldin_URI1"/>
    <property type="match status" value="1"/>
</dbReference>
<dbReference type="InterPro" id="IPR052255">
    <property type="entry name" value="RNA_pol_II_subunit5-mediator"/>
</dbReference>
<keyword evidence="4" id="KW-0175">Coiled coil</keyword>
<reference evidence="6" key="2">
    <citation type="submission" date="2022-03" db="EMBL/GenBank/DDBJ databases">
        <title>Draft title - Genomic analysis of global carrot germplasm unveils the trajectory of domestication and the origin of high carotenoid orange carrot.</title>
        <authorList>
            <person name="Iorizzo M."/>
            <person name="Ellison S."/>
            <person name="Senalik D."/>
            <person name="Macko-Podgorni A."/>
            <person name="Grzebelus D."/>
            <person name="Bostan H."/>
            <person name="Rolling W."/>
            <person name="Curaba J."/>
            <person name="Simon P."/>
        </authorList>
    </citation>
    <scope>NUCLEOTIDE SEQUENCE</scope>
    <source>
        <tissue evidence="6">Leaf</tissue>
    </source>
</reference>
<keyword evidence="7" id="KW-1185">Reference proteome</keyword>
<dbReference type="GO" id="GO:0006457">
    <property type="term" value="P:protein folding"/>
    <property type="evidence" value="ECO:0007669"/>
    <property type="project" value="UniProtKB-ARBA"/>
</dbReference>
<dbReference type="GO" id="GO:0005634">
    <property type="term" value="C:nucleus"/>
    <property type="evidence" value="ECO:0007669"/>
    <property type="project" value="UniProtKB-SubCell"/>
</dbReference>
<reference evidence="6" key="1">
    <citation type="journal article" date="2016" name="Nat. Genet.">
        <title>A high-quality carrot genome assembly provides new insights into carotenoid accumulation and asterid genome evolution.</title>
        <authorList>
            <person name="Iorizzo M."/>
            <person name="Ellison S."/>
            <person name="Senalik D."/>
            <person name="Zeng P."/>
            <person name="Satapoomin P."/>
            <person name="Huang J."/>
            <person name="Bowman M."/>
            <person name="Iovene M."/>
            <person name="Sanseverino W."/>
            <person name="Cavagnaro P."/>
            <person name="Yildiz M."/>
            <person name="Macko-Podgorni A."/>
            <person name="Moranska E."/>
            <person name="Grzebelus E."/>
            <person name="Grzebelus D."/>
            <person name="Ashrafi H."/>
            <person name="Zheng Z."/>
            <person name="Cheng S."/>
            <person name="Spooner D."/>
            <person name="Van Deynze A."/>
            <person name="Simon P."/>
        </authorList>
    </citation>
    <scope>NUCLEOTIDE SEQUENCE</scope>
    <source>
        <tissue evidence="6">Leaf</tissue>
    </source>
</reference>
<dbReference type="AlphaFoldDB" id="A0AAF1AX51"/>
<feature type="region of interest" description="Disordered" evidence="5">
    <location>
        <begin position="306"/>
        <end position="334"/>
    </location>
</feature>
<dbReference type="GO" id="GO:0009409">
    <property type="term" value="P:response to cold"/>
    <property type="evidence" value="ECO:0007669"/>
    <property type="project" value="UniProtKB-ARBA"/>
</dbReference>